<keyword evidence="4" id="KW-0479">Metal-binding</keyword>
<dbReference type="InterPro" id="IPR014001">
    <property type="entry name" value="Helicase_ATP-bd"/>
</dbReference>
<dbReference type="Gene3D" id="1.10.150.80">
    <property type="entry name" value="HRDC domain"/>
    <property type="match status" value="1"/>
</dbReference>
<dbReference type="FunFam" id="3.40.50.300:FF:000156">
    <property type="entry name" value="ATP-dependent DNA helicase recQ"/>
    <property type="match status" value="1"/>
</dbReference>
<dbReference type="GO" id="GO:0009378">
    <property type="term" value="F:four-way junction helicase activity"/>
    <property type="evidence" value="ECO:0007669"/>
    <property type="project" value="TreeGrafter"/>
</dbReference>
<dbReference type="GO" id="GO:0006281">
    <property type="term" value="P:DNA repair"/>
    <property type="evidence" value="ECO:0007669"/>
    <property type="project" value="UniProtKB-KW"/>
</dbReference>
<evidence type="ECO:0000313" key="22">
    <source>
        <dbReference type="Proteomes" id="UP000251889"/>
    </source>
</evidence>
<dbReference type="SUPFAM" id="SSF47819">
    <property type="entry name" value="HRDC-like"/>
    <property type="match status" value="1"/>
</dbReference>
<evidence type="ECO:0000256" key="12">
    <source>
        <dbReference type="ARBA" id="ARBA00023172"/>
    </source>
</evidence>
<dbReference type="GO" id="GO:0030894">
    <property type="term" value="C:replisome"/>
    <property type="evidence" value="ECO:0007669"/>
    <property type="project" value="TreeGrafter"/>
</dbReference>
<feature type="compositionally biased region" description="Basic and acidic residues" evidence="17">
    <location>
        <begin position="623"/>
        <end position="632"/>
    </location>
</feature>
<dbReference type="Gene3D" id="1.10.10.1390">
    <property type="entry name" value="ATP-dependent DNA helicase RecQ"/>
    <property type="match status" value="1"/>
</dbReference>
<dbReference type="Gene3D" id="1.10.10.10">
    <property type="entry name" value="Winged helix-like DNA-binding domain superfamily/Winged helix DNA-binding domain"/>
    <property type="match status" value="1"/>
</dbReference>
<dbReference type="GO" id="GO:0046872">
    <property type="term" value="F:metal ion binding"/>
    <property type="evidence" value="ECO:0007669"/>
    <property type="project" value="UniProtKB-KW"/>
</dbReference>
<dbReference type="Pfam" id="PF00271">
    <property type="entry name" value="Helicase_C"/>
    <property type="match status" value="1"/>
</dbReference>
<dbReference type="Pfam" id="PF16124">
    <property type="entry name" value="RecQ_Zn_bind"/>
    <property type="match status" value="1"/>
</dbReference>
<dbReference type="InterPro" id="IPR010997">
    <property type="entry name" value="HRDC-like_sf"/>
</dbReference>
<dbReference type="SMART" id="SM00487">
    <property type="entry name" value="DEXDc"/>
    <property type="match status" value="1"/>
</dbReference>
<dbReference type="GO" id="GO:0043590">
    <property type="term" value="C:bacterial nucleoid"/>
    <property type="evidence" value="ECO:0007669"/>
    <property type="project" value="TreeGrafter"/>
</dbReference>
<dbReference type="Pfam" id="PF00270">
    <property type="entry name" value="DEAD"/>
    <property type="match status" value="1"/>
</dbReference>
<dbReference type="GO" id="GO:0016787">
    <property type="term" value="F:hydrolase activity"/>
    <property type="evidence" value="ECO:0007669"/>
    <property type="project" value="UniProtKB-KW"/>
</dbReference>
<evidence type="ECO:0000256" key="1">
    <source>
        <dbReference type="ARBA" id="ARBA00001946"/>
    </source>
</evidence>
<evidence type="ECO:0000259" key="19">
    <source>
        <dbReference type="PROSITE" id="PS51192"/>
    </source>
</evidence>
<dbReference type="PROSITE" id="PS50967">
    <property type="entry name" value="HRDC"/>
    <property type="match status" value="1"/>
</dbReference>
<comment type="catalytic activity">
    <reaction evidence="15">
        <text>Couples ATP hydrolysis with the unwinding of duplex DNA by translocating in the 3'-5' direction.</text>
        <dbReference type="EC" id="5.6.2.4"/>
    </reaction>
</comment>
<keyword evidence="8 21" id="KW-0347">Helicase</keyword>
<dbReference type="Pfam" id="PF09382">
    <property type="entry name" value="RQC"/>
    <property type="match status" value="1"/>
</dbReference>
<dbReference type="GO" id="GO:0005737">
    <property type="term" value="C:cytoplasm"/>
    <property type="evidence" value="ECO:0007669"/>
    <property type="project" value="TreeGrafter"/>
</dbReference>
<dbReference type="CDD" id="cd17920">
    <property type="entry name" value="DEXHc_RecQ"/>
    <property type="match status" value="1"/>
</dbReference>
<dbReference type="InterPro" id="IPR032284">
    <property type="entry name" value="RecQ_Zn-bd"/>
</dbReference>
<evidence type="ECO:0000256" key="2">
    <source>
        <dbReference type="ARBA" id="ARBA00001947"/>
    </source>
</evidence>
<dbReference type="CDD" id="cd18794">
    <property type="entry name" value="SF2_C_RecQ"/>
    <property type="match status" value="1"/>
</dbReference>
<protein>
    <recommendedName>
        <fullName evidence="16">DNA helicase RecQ</fullName>
        <ecNumber evidence="16">5.6.2.4</ecNumber>
    </recommendedName>
</protein>
<dbReference type="InterPro" id="IPR018982">
    <property type="entry name" value="RQC_domain"/>
</dbReference>
<evidence type="ECO:0000256" key="15">
    <source>
        <dbReference type="ARBA" id="ARBA00034617"/>
    </source>
</evidence>
<sequence length="734" mass="83625">MKPFEILQKQFGYASFRLDQEAIIDSVITKRDTFALMPTGGGKSLCYQIPALCFEGVTIVISPLIALMKDQVDALRLNGVAAAYLNSTQSYREQADIIDQARLGKMKLLYVAPEKILRDVGDRDKLCHENFNPTLSPFLQSILSLKVSLVAIDEAHCISHWGHDFRPEYLMLAHIRRLMPQTPFIALTATADRVTQKDIVEKLDLKDPNIFISSFNRANIRYTVQPKRSGLENLLHFLKKHQEDSGIIYCFSRAATEKLAHDLKTHGYSALAYHAGMDKSVRAQHQDLFLRDQVKIMVATIAFGMGIDKSNVRYVVHMDLPKNIESYYQETGRAGRDGLNSEALLFFGLQDVAKLKRFAVIENNPEQTEIAVRKVEQMARYAELNSCRRKYLLNYFDEKTIEHCGNCDTCSSTFEFYDGTVVAQKVLSAVSRLQERFGNAYVIDFLRGTTNEKMTDEHKAMKTYGIGADLTKHEWNKIIHELIDLGFLRKAEGLYPVLKLSEKSEAVLRNETKVTFTRLKLTADYQQTSGDYDQALFNALKALRRTLAERENVASYIVLSDASLVELVTYLPLSTIDISKIAGFGEVKMKKYAADFLGVIVSYCKANQLESRMAQKPTKSRRERTNREHEPDTKLQSLEQFKRGHTVHEIAAHRQLKQSTIEEHLSYYLQNGTLSIDELITKDKYQAIVQALAKADTVALSPVKEILDHSITYGEIRWVKIALENDRRRLQHTH</sequence>
<evidence type="ECO:0000256" key="11">
    <source>
        <dbReference type="ARBA" id="ARBA00023125"/>
    </source>
</evidence>
<keyword evidence="9" id="KW-0862">Zinc</keyword>
<keyword evidence="10" id="KW-0067">ATP-binding</keyword>
<dbReference type="SMART" id="SM00956">
    <property type="entry name" value="RQC"/>
    <property type="match status" value="1"/>
</dbReference>
<dbReference type="Pfam" id="PF14493">
    <property type="entry name" value="HTH_40"/>
    <property type="match status" value="1"/>
</dbReference>
<evidence type="ECO:0000313" key="21">
    <source>
        <dbReference type="EMBL" id="RAV99548.1"/>
    </source>
</evidence>
<reference evidence="21 22" key="1">
    <citation type="submission" date="2018-06" db="EMBL/GenBank/DDBJ databases">
        <title>Chryseolinea flavus sp. nov., a member of the phylum Bacteroidetes isolated from soil.</title>
        <authorList>
            <person name="Li Y."/>
            <person name="Wang J."/>
        </authorList>
    </citation>
    <scope>NUCLEOTIDE SEQUENCE [LARGE SCALE GENOMIC DNA]</scope>
    <source>
        <strain evidence="21 22">SDU1-6</strain>
    </source>
</reference>
<dbReference type="InterPro" id="IPR027417">
    <property type="entry name" value="P-loop_NTPase"/>
</dbReference>
<comment type="caution">
    <text evidence="21">The sequence shown here is derived from an EMBL/GenBank/DDBJ whole genome shotgun (WGS) entry which is preliminary data.</text>
</comment>
<dbReference type="RefSeq" id="WP_112748334.1">
    <property type="nucleotide sequence ID" value="NZ_QMFY01000010.1"/>
</dbReference>
<dbReference type="NCBIfam" id="TIGR00614">
    <property type="entry name" value="recQ_fam"/>
    <property type="match status" value="1"/>
</dbReference>
<dbReference type="InterPro" id="IPR006293">
    <property type="entry name" value="DNA_helicase_ATP-dep_RecQ_bac"/>
</dbReference>
<evidence type="ECO:0000256" key="3">
    <source>
        <dbReference type="ARBA" id="ARBA00005446"/>
    </source>
</evidence>
<name>A0A364XZ20_9BACT</name>
<evidence type="ECO:0000256" key="7">
    <source>
        <dbReference type="ARBA" id="ARBA00022801"/>
    </source>
</evidence>
<comment type="cofactor">
    <cofactor evidence="1">
        <name>Mg(2+)</name>
        <dbReference type="ChEBI" id="CHEBI:18420"/>
    </cofactor>
</comment>
<feature type="domain" description="HRDC" evidence="18">
    <location>
        <begin position="530"/>
        <end position="610"/>
    </location>
</feature>
<dbReference type="FunFam" id="3.40.50.300:FF:000296">
    <property type="entry name" value="ATP-dependent DNA helicase RecQ"/>
    <property type="match status" value="1"/>
</dbReference>
<dbReference type="PROSITE" id="PS51194">
    <property type="entry name" value="HELICASE_CTER"/>
    <property type="match status" value="1"/>
</dbReference>
<gene>
    <name evidence="21" type="primary">recQ</name>
    <name evidence="21" type="ORF">DQQ10_18270</name>
</gene>
<dbReference type="EMBL" id="QMFY01000010">
    <property type="protein sequence ID" value="RAV99548.1"/>
    <property type="molecule type" value="Genomic_DNA"/>
</dbReference>
<evidence type="ECO:0000256" key="5">
    <source>
        <dbReference type="ARBA" id="ARBA00022741"/>
    </source>
</evidence>
<dbReference type="InterPro" id="IPR044876">
    <property type="entry name" value="HRDC_dom_sf"/>
</dbReference>
<dbReference type="SUPFAM" id="SSF52540">
    <property type="entry name" value="P-loop containing nucleoside triphosphate hydrolases"/>
    <property type="match status" value="2"/>
</dbReference>
<dbReference type="PROSITE" id="PS51192">
    <property type="entry name" value="HELICASE_ATP_BIND_1"/>
    <property type="match status" value="1"/>
</dbReference>
<dbReference type="SMART" id="SM00490">
    <property type="entry name" value="HELICc"/>
    <property type="match status" value="1"/>
</dbReference>
<dbReference type="InterPro" id="IPR002121">
    <property type="entry name" value="HRDC_dom"/>
</dbReference>
<dbReference type="GO" id="GO:0006260">
    <property type="term" value="P:DNA replication"/>
    <property type="evidence" value="ECO:0007669"/>
    <property type="project" value="InterPro"/>
</dbReference>
<comment type="similarity">
    <text evidence="3">Belongs to the helicase family. RecQ subfamily.</text>
</comment>
<dbReference type="InterPro" id="IPR004589">
    <property type="entry name" value="DNA_helicase_ATP-dep_RecQ"/>
</dbReference>
<evidence type="ECO:0000256" key="17">
    <source>
        <dbReference type="SAM" id="MobiDB-lite"/>
    </source>
</evidence>
<dbReference type="InterPro" id="IPR029491">
    <property type="entry name" value="Helicase_HTH"/>
</dbReference>
<dbReference type="Gene3D" id="3.40.50.300">
    <property type="entry name" value="P-loop containing nucleotide triphosphate hydrolases"/>
    <property type="match status" value="2"/>
</dbReference>
<dbReference type="GO" id="GO:0005524">
    <property type="term" value="F:ATP binding"/>
    <property type="evidence" value="ECO:0007669"/>
    <property type="project" value="UniProtKB-KW"/>
</dbReference>
<dbReference type="SMART" id="SM00341">
    <property type="entry name" value="HRDC"/>
    <property type="match status" value="1"/>
</dbReference>
<evidence type="ECO:0000256" key="8">
    <source>
        <dbReference type="ARBA" id="ARBA00022806"/>
    </source>
</evidence>
<dbReference type="OrthoDB" id="9763310at2"/>
<keyword evidence="11" id="KW-0238">DNA-binding</keyword>
<accession>A0A364XZ20</accession>
<feature type="domain" description="Helicase ATP-binding" evidence="19">
    <location>
        <begin position="24"/>
        <end position="209"/>
    </location>
</feature>
<dbReference type="InterPro" id="IPR011545">
    <property type="entry name" value="DEAD/DEAH_box_helicase_dom"/>
</dbReference>
<dbReference type="GO" id="GO:0009432">
    <property type="term" value="P:SOS response"/>
    <property type="evidence" value="ECO:0007669"/>
    <property type="project" value="UniProtKB-UniRule"/>
</dbReference>
<dbReference type="NCBIfam" id="TIGR01389">
    <property type="entry name" value="recQ"/>
    <property type="match status" value="1"/>
</dbReference>
<dbReference type="Pfam" id="PF00570">
    <property type="entry name" value="HRDC"/>
    <property type="match status" value="1"/>
</dbReference>
<dbReference type="PANTHER" id="PTHR13710:SF105">
    <property type="entry name" value="ATP-DEPENDENT DNA HELICASE Q1"/>
    <property type="match status" value="1"/>
</dbReference>
<organism evidence="21 22">
    <name type="scientific">Pseudochryseolinea flava</name>
    <dbReference type="NCBI Taxonomy" id="2059302"/>
    <lineage>
        <taxon>Bacteria</taxon>
        <taxon>Pseudomonadati</taxon>
        <taxon>Bacteroidota</taxon>
        <taxon>Cytophagia</taxon>
        <taxon>Cytophagales</taxon>
        <taxon>Fulvivirgaceae</taxon>
        <taxon>Pseudochryseolinea</taxon>
    </lineage>
</organism>
<keyword evidence="13" id="KW-0234">DNA repair</keyword>
<evidence type="ECO:0000256" key="10">
    <source>
        <dbReference type="ARBA" id="ARBA00022840"/>
    </source>
</evidence>
<keyword evidence="5" id="KW-0547">Nucleotide-binding</keyword>
<dbReference type="GO" id="GO:0043138">
    <property type="term" value="F:3'-5' DNA helicase activity"/>
    <property type="evidence" value="ECO:0007669"/>
    <property type="project" value="UniProtKB-EC"/>
</dbReference>
<dbReference type="GO" id="GO:0006310">
    <property type="term" value="P:DNA recombination"/>
    <property type="evidence" value="ECO:0007669"/>
    <property type="project" value="UniProtKB-UniRule"/>
</dbReference>
<dbReference type="EC" id="5.6.2.4" evidence="16"/>
<dbReference type="InterPro" id="IPR036388">
    <property type="entry name" value="WH-like_DNA-bd_sf"/>
</dbReference>
<evidence type="ECO:0000256" key="9">
    <source>
        <dbReference type="ARBA" id="ARBA00022833"/>
    </source>
</evidence>
<dbReference type="AlphaFoldDB" id="A0A364XZ20"/>
<evidence type="ECO:0000256" key="13">
    <source>
        <dbReference type="ARBA" id="ARBA00023204"/>
    </source>
</evidence>
<comment type="cofactor">
    <cofactor evidence="2">
        <name>Zn(2+)</name>
        <dbReference type="ChEBI" id="CHEBI:29105"/>
    </cofactor>
</comment>
<keyword evidence="14" id="KW-0413">Isomerase</keyword>
<keyword evidence="6" id="KW-0227">DNA damage</keyword>
<dbReference type="Proteomes" id="UP000251889">
    <property type="component" value="Unassembled WGS sequence"/>
</dbReference>
<keyword evidence="12" id="KW-0233">DNA recombination</keyword>
<feature type="region of interest" description="Disordered" evidence="17">
    <location>
        <begin position="612"/>
        <end position="632"/>
    </location>
</feature>
<evidence type="ECO:0000259" key="18">
    <source>
        <dbReference type="PROSITE" id="PS50967"/>
    </source>
</evidence>
<dbReference type="PANTHER" id="PTHR13710">
    <property type="entry name" value="DNA HELICASE RECQ FAMILY MEMBER"/>
    <property type="match status" value="1"/>
</dbReference>
<keyword evidence="7 21" id="KW-0378">Hydrolase</keyword>
<feature type="domain" description="Helicase C-terminal" evidence="20">
    <location>
        <begin position="230"/>
        <end position="376"/>
    </location>
</feature>
<proteinExistence type="inferred from homology"/>
<dbReference type="InterPro" id="IPR001650">
    <property type="entry name" value="Helicase_C-like"/>
</dbReference>
<evidence type="ECO:0000256" key="6">
    <source>
        <dbReference type="ARBA" id="ARBA00022763"/>
    </source>
</evidence>
<evidence type="ECO:0000256" key="16">
    <source>
        <dbReference type="NCBIfam" id="TIGR01389"/>
    </source>
</evidence>
<evidence type="ECO:0000256" key="14">
    <source>
        <dbReference type="ARBA" id="ARBA00023235"/>
    </source>
</evidence>
<dbReference type="GO" id="GO:0003677">
    <property type="term" value="F:DNA binding"/>
    <property type="evidence" value="ECO:0007669"/>
    <property type="project" value="UniProtKB-KW"/>
</dbReference>
<evidence type="ECO:0000256" key="4">
    <source>
        <dbReference type="ARBA" id="ARBA00022723"/>
    </source>
</evidence>
<keyword evidence="22" id="KW-1185">Reference proteome</keyword>
<evidence type="ECO:0000259" key="20">
    <source>
        <dbReference type="PROSITE" id="PS51194"/>
    </source>
</evidence>